<dbReference type="PANTHER" id="PTHR34216">
    <property type="match status" value="1"/>
</dbReference>
<protein>
    <submittedName>
        <fullName evidence="3">Poly-beta-1,6-N-acetyl-D-glucosamine N-deacetylase PgaB</fullName>
    </submittedName>
</protein>
<keyword evidence="4" id="KW-1185">Reference proteome</keyword>
<gene>
    <name evidence="3" type="ORF">A7E75_08160</name>
</gene>
<dbReference type="PROSITE" id="PS51677">
    <property type="entry name" value="NODB"/>
    <property type="match status" value="1"/>
</dbReference>
<accession>A0A1L3GK32</accession>
<dbReference type="Gene3D" id="3.20.20.80">
    <property type="entry name" value="Glycosidases"/>
    <property type="match status" value="1"/>
</dbReference>
<dbReference type="GO" id="GO:0016810">
    <property type="term" value="F:hydrolase activity, acting on carbon-nitrogen (but not peptide) bonds"/>
    <property type="evidence" value="ECO:0007669"/>
    <property type="project" value="InterPro"/>
</dbReference>
<dbReference type="Proteomes" id="UP000182264">
    <property type="component" value="Chromosome"/>
</dbReference>
<name>A0A1L3GK32_SYNAC</name>
<organism evidence="3 4">
    <name type="scientific">Syntrophotalea acetylenica</name>
    <name type="common">Pelobacter acetylenicus</name>
    <dbReference type="NCBI Taxonomy" id="29542"/>
    <lineage>
        <taxon>Bacteria</taxon>
        <taxon>Pseudomonadati</taxon>
        <taxon>Thermodesulfobacteriota</taxon>
        <taxon>Desulfuromonadia</taxon>
        <taxon>Desulfuromonadales</taxon>
        <taxon>Syntrophotaleaceae</taxon>
        <taxon>Syntrophotalea</taxon>
    </lineage>
</organism>
<dbReference type="SUPFAM" id="SSF88713">
    <property type="entry name" value="Glycoside hydrolase/deacetylase"/>
    <property type="match status" value="1"/>
</dbReference>
<dbReference type="EMBL" id="CP015518">
    <property type="protein sequence ID" value="APG26271.1"/>
    <property type="molecule type" value="Genomic_DNA"/>
</dbReference>
<dbReference type="InterPro" id="IPR023854">
    <property type="entry name" value="PGA_deacetylase_PgaB"/>
</dbReference>
<dbReference type="PANTHER" id="PTHR34216:SF7">
    <property type="entry name" value="POLY-BETA-1,6-N-ACETYL-D-GLUCOSAMINE N-DEACETYLASE"/>
    <property type="match status" value="1"/>
</dbReference>
<dbReference type="GO" id="GO:0043708">
    <property type="term" value="P:cell adhesion involved in biofilm formation"/>
    <property type="evidence" value="ECO:0007669"/>
    <property type="project" value="InterPro"/>
</dbReference>
<dbReference type="Pfam" id="PF14883">
    <property type="entry name" value="GHL13"/>
    <property type="match status" value="1"/>
</dbReference>
<dbReference type="InterPro" id="IPR032772">
    <property type="entry name" value="PGA_deacetylase_PgaB_C"/>
</dbReference>
<dbReference type="NCBIfam" id="TIGR03938">
    <property type="entry name" value="deacetyl_PgaB"/>
    <property type="match status" value="1"/>
</dbReference>
<evidence type="ECO:0000313" key="4">
    <source>
        <dbReference type="Proteomes" id="UP000182264"/>
    </source>
</evidence>
<dbReference type="AlphaFoldDB" id="A0A1L3GK32"/>
<keyword evidence="1" id="KW-0732">Signal</keyword>
<dbReference type="Gene3D" id="3.20.20.370">
    <property type="entry name" value="Glycoside hydrolase/deacetylase"/>
    <property type="match status" value="1"/>
</dbReference>
<dbReference type="InterPro" id="IPR051398">
    <property type="entry name" value="Polysacch_Deacetylase"/>
</dbReference>
<sequence>MSLAAPVRGDSFISLCFHDVRPDVGRGDDLSMSTDRFVALLTWLRQHGYQPVGIDDLLQARQGERPLPEKAVLLTFDDGYRDFYSQVFPLLKAYRYPAVLAVVGSWLDAAPGETVDYGGTPVPREKFLSREQLCEIAGSGLVEIASHSYDGHRGIAANPQGNRQPALSARLYDSENNRYEDDAGYFARVHADLNKNADLIAKLVGARPRVMVWPFGKYSLPAIRAAREAGMTVTLGLGDGAGDTDHLTGVKRLLIEGSLELHSLAWRIRHPLARDPQRVVQVDLDYVYDSDPAQAERNLGALLDRIEALQITTVYLQAFADPDGDGLADALYFPNAWLPVRADLFNRVAWQLKTRAGVKVYAWLPVLTFATPHKDLLVRRWQPAAGLSAPDPRDYRRLSPFVPEVRDMVRGIYGDLARYADFDGLLFHDDALLSAFEDAHPAAMAWRRQQGLTDDPSILWASADEMRHWSRLKTGYLIDFTRELADTVRQYRPEIRTARNLYARAVLDPAGEGRFSQNLGLFLQHYDETALMAMPYLEGAGDAESWLRGLVAAVDREPHGLEKTVFELQSVDWTDPKRPLATRALARHMRLLQSLGAVHFGYYPDDFHRDHPAAESLHPAFSINSDPFEM</sequence>
<dbReference type="STRING" id="29542.A6070_02120"/>
<evidence type="ECO:0000256" key="1">
    <source>
        <dbReference type="ARBA" id="ARBA00022729"/>
    </source>
</evidence>
<dbReference type="GO" id="GO:0005975">
    <property type="term" value="P:carbohydrate metabolic process"/>
    <property type="evidence" value="ECO:0007669"/>
    <property type="project" value="InterPro"/>
</dbReference>
<feature type="domain" description="NodB homology" evidence="2">
    <location>
        <begin position="70"/>
        <end position="314"/>
    </location>
</feature>
<evidence type="ECO:0000313" key="3">
    <source>
        <dbReference type="EMBL" id="APG26271.1"/>
    </source>
</evidence>
<dbReference type="InterPro" id="IPR011330">
    <property type="entry name" value="Glyco_hydro/deAcase_b/a-brl"/>
</dbReference>
<dbReference type="InterPro" id="IPR002509">
    <property type="entry name" value="NODB_dom"/>
</dbReference>
<proteinExistence type="predicted"/>
<dbReference type="Pfam" id="PF01522">
    <property type="entry name" value="Polysacc_deac_1"/>
    <property type="match status" value="1"/>
</dbReference>
<reference evidence="3 4" key="1">
    <citation type="journal article" date="2017" name="Genome Announc.">
        <title>Complete Genome Sequences of Two Acetylene-Fermenting Pelobacter acetylenicus Strains.</title>
        <authorList>
            <person name="Sutton J.M."/>
            <person name="Baesman S.M."/>
            <person name="Fierst J.L."/>
            <person name="Poret-Peterson A.T."/>
            <person name="Oremland R.S."/>
            <person name="Dunlap D.S."/>
            <person name="Akob D.M."/>
        </authorList>
    </citation>
    <scope>NUCLEOTIDE SEQUENCE [LARGE SCALE GENOMIC DNA]</scope>
    <source>
        <strain evidence="3 4">DSM 3247</strain>
    </source>
</reference>
<evidence type="ECO:0000259" key="2">
    <source>
        <dbReference type="PROSITE" id="PS51677"/>
    </source>
</evidence>